<evidence type="ECO:0000313" key="2">
    <source>
        <dbReference type="Proteomes" id="UP000268094"/>
    </source>
</evidence>
<dbReference type="InterPro" id="IPR051159">
    <property type="entry name" value="Hexapeptide_acetyltransf"/>
</dbReference>
<keyword evidence="2" id="KW-1185">Reference proteome</keyword>
<dbReference type="InterPro" id="IPR011004">
    <property type="entry name" value="Trimer_LpxA-like_sf"/>
</dbReference>
<sequence>MRPLLPSTAEAAQVVRAGLKLVHTEVLPRAERAVGVARARWLFRAFRLGQGVAAYGPVTARNEGHAELGDKLTFLGGMLPTSVVCYSGARLLVGAETQFNYGVSLEAWESVQIGARCMFASFVRVSDRDGQRIAPIIIEDDVWVAHGAILLPGVRIGARSVVSAGSIVSQDVPPDSLAMGNPARSMTLDLVAREATGT</sequence>
<dbReference type="EMBL" id="RAVZ01000023">
    <property type="protein sequence ID" value="RKG92568.1"/>
    <property type="molecule type" value="Genomic_DNA"/>
</dbReference>
<proteinExistence type="predicted"/>
<accession>A0A3A8JBW5</accession>
<dbReference type="CDD" id="cd04647">
    <property type="entry name" value="LbH_MAT_like"/>
    <property type="match status" value="1"/>
</dbReference>
<comment type="caution">
    <text evidence="1">The sequence shown here is derived from an EMBL/GenBank/DDBJ whole genome shotgun (WGS) entry which is preliminary data.</text>
</comment>
<gene>
    <name evidence="1" type="ORF">D7V88_05750</name>
</gene>
<reference evidence="2" key="1">
    <citation type="submission" date="2018-09" db="EMBL/GenBank/DDBJ databases">
        <authorList>
            <person name="Livingstone P.G."/>
            <person name="Whitworth D.E."/>
        </authorList>
    </citation>
    <scope>NUCLEOTIDE SEQUENCE [LARGE SCALE GENOMIC DNA]</scope>
    <source>
        <strain evidence="2">CA054A</strain>
    </source>
</reference>
<dbReference type="Gene3D" id="2.160.10.10">
    <property type="entry name" value="Hexapeptide repeat proteins"/>
    <property type="match status" value="1"/>
</dbReference>
<dbReference type="OrthoDB" id="9782091at2"/>
<dbReference type="PANTHER" id="PTHR23416:SF78">
    <property type="entry name" value="LIPOPOLYSACCHARIDE BIOSYNTHESIS O-ACETYL TRANSFERASE WBBJ-RELATED"/>
    <property type="match status" value="1"/>
</dbReference>
<dbReference type="PANTHER" id="PTHR23416">
    <property type="entry name" value="SIALIC ACID SYNTHASE-RELATED"/>
    <property type="match status" value="1"/>
</dbReference>
<name>A0A3A8JBW5_9BACT</name>
<evidence type="ECO:0000313" key="1">
    <source>
        <dbReference type="EMBL" id="RKG92568.1"/>
    </source>
</evidence>
<dbReference type="Proteomes" id="UP000268094">
    <property type="component" value="Unassembled WGS sequence"/>
</dbReference>
<keyword evidence="1" id="KW-0808">Transferase</keyword>
<protein>
    <submittedName>
        <fullName evidence="1">Acyltransferase</fullName>
    </submittedName>
</protein>
<dbReference type="SUPFAM" id="SSF51161">
    <property type="entry name" value="Trimeric LpxA-like enzymes"/>
    <property type="match status" value="1"/>
</dbReference>
<dbReference type="InterPro" id="IPR001451">
    <property type="entry name" value="Hexapep"/>
</dbReference>
<dbReference type="GO" id="GO:0016746">
    <property type="term" value="F:acyltransferase activity"/>
    <property type="evidence" value="ECO:0007669"/>
    <property type="project" value="UniProtKB-KW"/>
</dbReference>
<dbReference type="AlphaFoldDB" id="A0A3A8JBW5"/>
<organism evidence="1 2">
    <name type="scientific">Corallococcus terminator</name>
    <dbReference type="NCBI Taxonomy" id="2316733"/>
    <lineage>
        <taxon>Bacteria</taxon>
        <taxon>Pseudomonadati</taxon>
        <taxon>Myxococcota</taxon>
        <taxon>Myxococcia</taxon>
        <taxon>Myxococcales</taxon>
        <taxon>Cystobacterineae</taxon>
        <taxon>Myxococcaceae</taxon>
        <taxon>Corallococcus</taxon>
    </lineage>
</organism>
<dbReference type="RefSeq" id="WP_120539590.1">
    <property type="nucleotide sequence ID" value="NZ_RAVZ01000023.1"/>
</dbReference>
<dbReference type="Pfam" id="PF00132">
    <property type="entry name" value="Hexapep"/>
    <property type="match status" value="1"/>
</dbReference>
<keyword evidence="1" id="KW-0012">Acyltransferase</keyword>